<evidence type="ECO:0000313" key="8">
    <source>
        <dbReference type="Proteomes" id="UP000034189"/>
    </source>
</evidence>
<feature type="transmembrane region" description="Helical" evidence="5">
    <location>
        <begin position="35"/>
        <end position="52"/>
    </location>
</feature>
<evidence type="ECO:0000256" key="2">
    <source>
        <dbReference type="ARBA" id="ARBA00022692"/>
    </source>
</evidence>
<dbReference type="Pfam" id="PF06803">
    <property type="entry name" value="DUF1232"/>
    <property type="match status" value="1"/>
</dbReference>
<dbReference type="InterPro" id="IPR010652">
    <property type="entry name" value="DUF1232"/>
</dbReference>
<comment type="subcellular location">
    <subcellularLocation>
        <location evidence="1">Endomembrane system</location>
        <topology evidence="1">Multi-pass membrane protein</topology>
    </subcellularLocation>
</comment>
<keyword evidence="3 5" id="KW-1133">Transmembrane helix</keyword>
<dbReference type="RefSeq" id="WP_036638835.1">
    <property type="nucleotide sequence ID" value="NZ_ASQQ01000125.1"/>
</dbReference>
<protein>
    <recommendedName>
        <fullName evidence="6">DUF1232 domain-containing protein</fullName>
    </recommendedName>
</protein>
<sequence>MGEAKALERVKSKAREIKRNIFVLYLAYKDPKVPWYARLFTILVVAYAFSPIDLIPDFIPVLGYLDDLIIVPLGITLALKMIPTSVIEDCKVRAEEIRKNGKPKNWVTGAIVILVWILLAIWIGSMCYKFFT</sequence>
<name>A0A0F7CGW3_PAEDU</name>
<dbReference type="OrthoDB" id="9800202at2"/>
<organism evidence="7 8">
    <name type="scientific">Paenibacillus durus ATCC 35681</name>
    <dbReference type="NCBI Taxonomy" id="1333534"/>
    <lineage>
        <taxon>Bacteria</taxon>
        <taxon>Bacillati</taxon>
        <taxon>Bacillota</taxon>
        <taxon>Bacilli</taxon>
        <taxon>Bacillales</taxon>
        <taxon>Paenibacillaceae</taxon>
        <taxon>Paenibacillus</taxon>
    </lineage>
</organism>
<feature type="domain" description="DUF1232" evidence="6">
    <location>
        <begin position="38"/>
        <end position="73"/>
    </location>
</feature>
<feature type="transmembrane region" description="Helical" evidence="5">
    <location>
        <begin position="106"/>
        <end position="131"/>
    </location>
</feature>
<dbReference type="EMBL" id="CP011114">
    <property type="protein sequence ID" value="AKG33310.1"/>
    <property type="molecule type" value="Genomic_DNA"/>
</dbReference>
<reference evidence="7 8" key="1">
    <citation type="submission" date="2015-03" db="EMBL/GenBank/DDBJ databases">
        <authorList>
            <person name="Abdul Halim M."/>
        </authorList>
    </citation>
    <scope>NUCLEOTIDE SEQUENCE [LARGE SCALE GENOMIC DNA]</scope>
    <source>
        <strain evidence="7 8">ATCC 35681</strain>
    </source>
</reference>
<keyword evidence="2 5" id="KW-0812">Transmembrane</keyword>
<dbReference type="GO" id="GO:0012505">
    <property type="term" value="C:endomembrane system"/>
    <property type="evidence" value="ECO:0007669"/>
    <property type="project" value="UniProtKB-SubCell"/>
</dbReference>
<dbReference type="HOGENOM" id="CLU_139031_0_1_9"/>
<reference evidence="7 8" key="2">
    <citation type="journal article" date="2016" name="Genome Announc.">
        <title>Genome Sequence of a Gram-Positive Diazotroph, Paenibacillus durus Type Strain ATCC 35681.</title>
        <authorList>
            <person name="Halim M.A."/>
            <person name="Rahman A.Y."/>
            <person name="Sim K.S."/>
            <person name="Yam H.C."/>
            <person name="Rahim A.A."/>
            <person name="Ghazali A.H."/>
            <person name="Najimudin N."/>
        </authorList>
    </citation>
    <scope>NUCLEOTIDE SEQUENCE [LARGE SCALE GENOMIC DNA]</scope>
    <source>
        <strain evidence="7 8">ATCC 35681</strain>
    </source>
</reference>
<evidence type="ECO:0000259" key="6">
    <source>
        <dbReference type="Pfam" id="PF06803"/>
    </source>
</evidence>
<dbReference type="Proteomes" id="UP000034189">
    <property type="component" value="Chromosome"/>
</dbReference>
<evidence type="ECO:0000313" key="7">
    <source>
        <dbReference type="EMBL" id="AKG33310.1"/>
    </source>
</evidence>
<dbReference type="AlphaFoldDB" id="A0A0F7CGW3"/>
<evidence type="ECO:0000256" key="3">
    <source>
        <dbReference type="ARBA" id="ARBA00022989"/>
    </source>
</evidence>
<evidence type="ECO:0000256" key="5">
    <source>
        <dbReference type="SAM" id="Phobius"/>
    </source>
</evidence>
<evidence type="ECO:0000256" key="4">
    <source>
        <dbReference type="ARBA" id="ARBA00023136"/>
    </source>
</evidence>
<gene>
    <name evidence="7" type="ORF">VK70_00695</name>
</gene>
<keyword evidence="4 5" id="KW-0472">Membrane</keyword>
<accession>A0A0F7CGW3</accession>
<proteinExistence type="predicted"/>
<evidence type="ECO:0000256" key="1">
    <source>
        <dbReference type="ARBA" id="ARBA00004127"/>
    </source>
</evidence>
<dbReference type="PATRIC" id="fig|1333534.5.peg.158"/>